<accession>A0A4V2VDV0</accession>
<sequence length="91" mass="10362">MRVFRFTNRHSVNERIRAVCRRAKIKYKPSHAIGRRKFATSLMAMGVDVKTAMDAGGWVSASVFLGTYVFTKNAGRVVSEKFNMLRYDEAV</sequence>
<evidence type="ECO:0000313" key="2">
    <source>
        <dbReference type="EMBL" id="TCU34125.1"/>
    </source>
</evidence>
<dbReference type="Proteomes" id="UP000295507">
    <property type="component" value="Unassembled WGS sequence"/>
</dbReference>
<reference evidence="2 3" key="1">
    <citation type="submission" date="2019-03" db="EMBL/GenBank/DDBJ databases">
        <title>Genomic Encyclopedia of Type Strains, Phase IV (KMG-V): Genome sequencing to study the core and pangenomes of soil and plant-associated prokaryotes.</title>
        <authorList>
            <person name="Whitman W."/>
        </authorList>
    </citation>
    <scope>NUCLEOTIDE SEQUENCE [LARGE SCALE GENOMIC DNA]</scope>
    <source>
        <strain evidence="2 3">IE4868</strain>
    </source>
</reference>
<evidence type="ECO:0000256" key="1">
    <source>
        <dbReference type="ARBA" id="ARBA00023172"/>
    </source>
</evidence>
<gene>
    <name evidence="2" type="ORF">EV129_113109</name>
</gene>
<dbReference type="EMBL" id="SMBK01000013">
    <property type="protein sequence ID" value="TCU34125.1"/>
    <property type="molecule type" value="Genomic_DNA"/>
</dbReference>
<dbReference type="SUPFAM" id="SSF56349">
    <property type="entry name" value="DNA breaking-rejoining enzymes"/>
    <property type="match status" value="1"/>
</dbReference>
<dbReference type="InterPro" id="IPR011010">
    <property type="entry name" value="DNA_brk_join_enz"/>
</dbReference>
<dbReference type="Gene3D" id="1.10.443.10">
    <property type="entry name" value="Intergrase catalytic core"/>
    <property type="match status" value="1"/>
</dbReference>
<dbReference type="GO" id="GO:0015074">
    <property type="term" value="P:DNA integration"/>
    <property type="evidence" value="ECO:0007669"/>
    <property type="project" value="InterPro"/>
</dbReference>
<name>A0A4V2VDV0_9HYPH</name>
<evidence type="ECO:0000313" key="3">
    <source>
        <dbReference type="Proteomes" id="UP000295507"/>
    </source>
</evidence>
<organism evidence="2 3">
    <name type="scientific">Rhizobium azibense</name>
    <dbReference type="NCBI Taxonomy" id="1136135"/>
    <lineage>
        <taxon>Bacteria</taxon>
        <taxon>Pseudomonadati</taxon>
        <taxon>Pseudomonadota</taxon>
        <taxon>Alphaproteobacteria</taxon>
        <taxon>Hyphomicrobiales</taxon>
        <taxon>Rhizobiaceae</taxon>
        <taxon>Rhizobium/Agrobacterium group</taxon>
        <taxon>Rhizobium</taxon>
    </lineage>
</organism>
<dbReference type="GO" id="GO:0003677">
    <property type="term" value="F:DNA binding"/>
    <property type="evidence" value="ECO:0007669"/>
    <property type="project" value="InterPro"/>
</dbReference>
<comment type="caution">
    <text evidence="2">The sequence shown here is derived from an EMBL/GenBank/DDBJ whole genome shotgun (WGS) entry which is preliminary data.</text>
</comment>
<dbReference type="InterPro" id="IPR013762">
    <property type="entry name" value="Integrase-like_cat_sf"/>
</dbReference>
<proteinExistence type="predicted"/>
<protein>
    <submittedName>
        <fullName evidence="2">Phage integrase family protein</fullName>
    </submittedName>
</protein>
<dbReference type="GO" id="GO:0006310">
    <property type="term" value="P:DNA recombination"/>
    <property type="evidence" value="ECO:0007669"/>
    <property type="project" value="UniProtKB-KW"/>
</dbReference>
<dbReference type="AlphaFoldDB" id="A0A4V2VDV0"/>
<keyword evidence="1" id="KW-0233">DNA recombination</keyword>